<dbReference type="Pfam" id="PF11171">
    <property type="entry name" value="DUF2958"/>
    <property type="match status" value="1"/>
</dbReference>
<evidence type="ECO:0000313" key="1">
    <source>
        <dbReference type="EMBL" id="SOB60515.1"/>
    </source>
</evidence>
<dbReference type="InterPro" id="IPR021341">
    <property type="entry name" value="DUF2958"/>
</dbReference>
<evidence type="ECO:0000313" key="2">
    <source>
        <dbReference type="Proteomes" id="UP000219215"/>
    </source>
</evidence>
<dbReference type="OrthoDB" id="5421038at2"/>
<organism evidence="1 2">
    <name type="scientific">Pseudodesulfovibrio profundus</name>
    <dbReference type="NCBI Taxonomy" id="57320"/>
    <lineage>
        <taxon>Bacteria</taxon>
        <taxon>Pseudomonadati</taxon>
        <taxon>Thermodesulfobacteriota</taxon>
        <taxon>Desulfovibrionia</taxon>
        <taxon>Desulfovibrionales</taxon>
        <taxon>Desulfovibrionaceae</taxon>
    </lineage>
</organism>
<name>A0A2C8FDH9_9BACT</name>
<evidence type="ECO:0008006" key="3">
    <source>
        <dbReference type="Google" id="ProtNLM"/>
    </source>
</evidence>
<dbReference type="RefSeq" id="WP_097013226.1">
    <property type="nucleotide sequence ID" value="NZ_LT907975.1"/>
</dbReference>
<dbReference type="KEGG" id="pprf:DPRO_3599"/>
<keyword evidence="2" id="KW-1185">Reference proteome</keyword>
<reference evidence="2" key="1">
    <citation type="submission" date="2017-09" db="EMBL/GenBank/DDBJ databases">
        <authorList>
            <person name="Regsiter A."/>
            <person name="William W."/>
        </authorList>
    </citation>
    <scope>NUCLEOTIDE SEQUENCE [LARGE SCALE GENOMIC DNA]</scope>
    <source>
        <strain evidence="2">500-1</strain>
    </source>
</reference>
<proteinExistence type="predicted"/>
<accession>A0A2C8FDH9</accession>
<gene>
    <name evidence="1" type="ORF">DPRO_3599</name>
</gene>
<sequence length="108" mass="12482">MTSKSKGLVPRMPRLYETEDTPADEKLIWAHFFLGDSHWYAAEFDGKDTFFGYAVLNGDMMNSEWGYFSLAELTELRVGPFVVSVEDGWRVREFGEIMRERHGEAQHG</sequence>
<dbReference type="Proteomes" id="UP000219215">
    <property type="component" value="Chromosome DPRO"/>
</dbReference>
<dbReference type="EMBL" id="LT907975">
    <property type="protein sequence ID" value="SOB60515.1"/>
    <property type="molecule type" value="Genomic_DNA"/>
</dbReference>
<dbReference type="AlphaFoldDB" id="A0A2C8FDH9"/>
<protein>
    <recommendedName>
        <fullName evidence="3">DUF2958 domain-containing protein</fullName>
    </recommendedName>
</protein>